<protein>
    <submittedName>
        <fullName evidence="1">Uncharacterized protein</fullName>
    </submittedName>
</protein>
<evidence type="ECO:0000313" key="1">
    <source>
        <dbReference type="EMBL" id="JAT39101.1"/>
    </source>
</evidence>
<organism evidence="1">
    <name type="scientific">Graphocephala atropunctata</name>
    <dbReference type="NCBI Taxonomy" id="36148"/>
    <lineage>
        <taxon>Eukaryota</taxon>
        <taxon>Metazoa</taxon>
        <taxon>Ecdysozoa</taxon>
        <taxon>Arthropoda</taxon>
        <taxon>Hexapoda</taxon>
        <taxon>Insecta</taxon>
        <taxon>Pterygota</taxon>
        <taxon>Neoptera</taxon>
        <taxon>Paraneoptera</taxon>
        <taxon>Hemiptera</taxon>
        <taxon>Auchenorrhyncha</taxon>
        <taxon>Membracoidea</taxon>
        <taxon>Cicadellidae</taxon>
        <taxon>Cicadellinae</taxon>
        <taxon>Cicadellini</taxon>
        <taxon>Graphocephala</taxon>
    </lineage>
</organism>
<reference evidence="1" key="1">
    <citation type="submission" date="2015-11" db="EMBL/GenBank/DDBJ databases">
        <title>De novo transcriptome assembly of four potential Pierce s Disease insect vectors from Arizona vineyards.</title>
        <authorList>
            <person name="Tassone E.E."/>
        </authorList>
    </citation>
    <scope>NUCLEOTIDE SEQUENCE</scope>
</reference>
<accession>A0A1B6MT41</accession>
<dbReference type="AlphaFoldDB" id="A0A1B6MT41"/>
<gene>
    <name evidence="1" type="ORF">g.32823</name>
</gene>
<name>A0A1B6MT41_9HEMI</name>
<dbReference type="SUPFAM" id="SSF52266">
    <property type="entry name" value="SGNH hydrolase"/>
    <property type="match status" value="1"/>
</dbReference>
<proteinExistence type="predicted"/>
<sequence>MPAGSPIHRTTALANNYMAELCDRYEGAELLDISNIERRHFTSHGLHLRASGKQLLADLIVRKLSCMVPQLRSRISKGTLPMTSRPSPAPAPVPFVLPYSTFAEAVTGTSKIPATNSSAAFGIRNTLPRTQISGKVSANVNISKNLHVMSNLKID</sequence>
<dbReference type="EMBL" id="GEBQ01000876">
    <property type="protein sequence ID" value="JAT39101.1"/>
    <property type="molecule type" value="Transcribed_RNA"/>
</dbReference>